<dbReference type="EMBL" id="UGSZ01000001">
    <property type="protein sequence ID" value="SUB57617.1"/>
    <property type="molecule type" value="Genomic_DNA"/>
</dbReference>
<dbReference type="STRING" id="1122949.GCA_000378725_01606"/>
<accession>A0A379C7P3</accession>
<evidence type="ECO:0000313" key="1">
    <source>
        <dbReference type="EMBL" id="SUB57617.1"/>
    </source>
</evidence>
<proteinExistence type="predicted"/>
<organism evidence="1 2">
    <name type="scientific">Peptoniphilus lacrimalis</name>
    <dbReference type="NCBI Taxonomy" id="33031"/>
    <lineage>
        <taxon>Bacteria</taxon>
        <taxon>Bacillati</taxon>
        <taxon>Bacillota</taxon>
        <taxon>Tissierellia</taxon>
        <taxon>Tissierellales</taxon>
        <taxon>Peptoniphilaceae</taxon>
        <taxon>Peptoniphilus</taxon>
    </lineage>
</organism>
<dbReference type="Proteomes" id="UP000255517">
    <property type="component" value="Unassembled WGS sequence"/>
</dbReference>
<dbReference type="RefSeq" id="WP_019035229.1">
    <property type="nucleotide sequence ID" value="NZ_UGSZ01000001.1"/>
</dbReference>
<dbReference type="PANTHER" id="PTHR38455:SF1">
    <property type="entry name" value="DUF951 DOMAIN-CONTAINING PROTEIN"/>
    <property type="match status" value="1"/>
</dbReference>
<dbReference type="PANTHER" id="PTHR38455">
    <property type="entry name" value="HYPOTHETICAL CYTOSOLIC PROTEIN"/>
    <property type="match status" value="1"/>
</dbReference>
<dbReference type="InterPro" id="IPR009296">
    <property type="entry name" value="DUF951"/>
</dbReference>
<reference evidence="1 2" key="1">
    <citation type="submission" date="2018-06" db="EMBL/GenBank/DDBJ databases">
        <authorList>
            <consortium name="Pathogen Informatics"/>
            <person name="Doyle S."/>
        </authorList>
    </citation>
    <scope>NUCLEOTIDE SEQUENCE [LARGE SCALE GENOMIC DNA]</scope>
    <source>
        <strain evidence="1 2">NCTC13149</strain>
    </source>
</reference>
<protein>
    <submittedName>
        <fullName evidence="1">Bacterial protein of uncharacterized function (DUF951)</fullName>
    </submittedName>
</protein>
<evidence type="ECO:0000313" key="2">
    <source>
        <dbReference type="Proteomes" id="UP000255517"/>
    </source>
</evidence>
<name>A0A379C7P3_9FIRM</name>
<sequence length="87" mass="10350">MLYYKLDDIVTLKKGHPCGENKWQIKRTGADIKLECLGCGRLIWMSRMEFEKRVRKILEGKKFVSIVHHKKDDDKLDEKDDENLDEK</sequence>
<gene>
    <name evidence="1" type="ORF">NCTC13149_01462</name>
</gene>
<dbReference type="Pfam" id="PF06107">
    <property type="entry name" value="DUF951"/>
    <property type="match status" value="1"/>
</dbReference>
<dbReference type="AlphaFoldDB" id="A0A379C7P3"/>
<dbReference type="OrthoDB" id="9802710at2"/>